<dbReference type="OrthoDB" id="3224382at2"/>
<dbReference type="InterPro" id="IPR004838">
    <property type="entry name" value="NHTrfase_class1_PyrdxlP-BS"/>
</dbReference>
<dbReference type="RefSeq" id="WP_035936913.1">
    <property type="nucleotide sequence ID" value="NZ_AVPL01000021.1"/>
</dbReference>
<dbReference type="STRING" id="1385519.N801_02250"/>
<dbReference type="SUPFAM" id="SSF53383">
    <property type="entry name" value="PLP-dependent transferases"/>
    <property type="match status" value="1"/>
</dbReference>
<dbReference type="PANTHER" id="PTHR43525">
    <property type="entry name" value="PROTEIN MALY"/>
    <property type="match status" value="1"/>
</dbReference>
<evidence type="ECO:0000256" key="4">
    <source>
        <dbReference type="ARBA" id="ARBA00037974"/>
    </source>
</evidence>
<dbReference type="Pfam" id="PF00155">
    <property type="entry name" value="Aminotran_1_2"/>
    <property type="match status" value="1"/>
</dbReference>
<comment type="similarity">
    <text evidence="5">Belongs to the class-I pyridoxal-phosphate-dependent aminotransferase family.</text>
</comment>
<dbReference type="InterPro" id="IPR051798">
    <property type="entry name" value="Class-II_PLP-Dep_Aminotrans"/>
</dbReference>
<evidence type="ECO:0000313" key="7">
    <source>
        <dbReference type="EMBL" id="KGN41244.1"/>
    </source>
</evidence>
<evidence type="ECO:0000259" key="6">
    <source>
        <dbReference type="Pfam" id="PF00155"/>
    </source>
</evidence>
<comment type="cofactor">
    <cofactor evidence="1 5">
        <name>pyridoxal 5'-phosphate</name>
        <dbReference type="ChEBI" id="CHEBI:597326"/>
    </cofactor>
</comment>
<dbReference type="Gene3D" id="3.40.640.10">
    <property type="entry name" value="Type I PLP-dependent aspartate aminotransferase-like (Major domain)"/>
    <property type="match status" value="1"/>
</dbReference>
<keyword evidence="5" id="KW-0032">Aminotransferase</keyword>
<dbReference type="GO" id="GO:0016829">
    <property type="term" value="F:lyase activity"/>
    <property type="evidence" value="ECO:0007669"/>
    <property type="project" value="UniProtKB-KW"/>
</dbReference>
<keyword evidence="2" id="KW-0663">Pyridoxal phosphate</keyword>
<proteinExistence type="inferred from homology"/>
<dbReference type="Gene3D" id="3.90.1150.10">
    <property type="entry name" value="Aspartate Aminotransferase, domain 1"/>
    <property type="match status" value="1"/>
</dbReference>
<dbReference type="InterPro" id="IPR004839">
    <property type="entry name" value="Aminotransferase_I/II_large"/>
</dbReference>
<dbReference type="eggNOG" id="COG1168">
    <property type="taxonomic scope" value="Bacteria"/>
</dbReference>
<dbReference type="InterPro" id="IPR015421">
    <property type="entry name" value="PyrdxlP-dep_Trfase_major"/>
</dbReference>
<evidence type="ECO:0000313" key="8">
    <source>
        <dbReference type="Proteomes" id="UP000030013"/>
    </source>
</evidence>
<feature type="domain" description="Aminotransferase class I/classII large" evidence="6">
    <location>
        <begin position="29"/>
        <end position="374"/>
    </location>
</feature>
<evidence type="ECO:0000256" key="5">
    <source>
        <dbReference type="RuleBase" id="RU000481"/>
    </source>
</evidence>
<sequence>MTTPILSGDADGWRARRTGVKWRQYADDVLPLWVAEMDAEPCPPVVEAVTAALVRGDTGYPLGHELVEAGAAYAADTWGWTLDTSRTSPVADVMTGVSEVIRRVTDPGGPVVVSAPVYNAFFGFVAMTGRRVVDAPLDASGRLDPTALDTAFGEAATRGERTAYLLCNPQNPTGAVHTADELARLAALADHHGVVVIADEIHASIVHDGVFTPYLTVPGGERGVSLVSATKAWNLAGLRAALAVVGSDAPPDVAFHEVHSHGASHLGQIAAVAAWTEGRPWLDQVNRELAANRDLLGRLLAQRLPQVGYAAPAATYLAWLDCRALGLGDDPAAAFRERGRVALSSGPGFGDSGRGHVRLNLATSPAIVTEAVERMAGSLA</sequence>
<dbReference type="Proteomes" id="UP000030013">
    <property type="component" value="Unassembled WGS sequence"/>
</dbReference>
<evidence type="ECO:0000256" key="1">
    <source>
        <dbReference type="ARBA" id="ARBA00001933"/>
    </source>
</evidence>
<name>A0A0A0JX07_9MICO</name>
<dbReference type="CDD" id="cd00609">
    <property type="entry name" value="AAT_like"/>
    <property type="match status" value="1"/>
</dbReference>
<dbReference type="PROSITE" id="PS00105">
    <property type="entry name" value="AA_TRANSFER_CLASS_1"/>
    <property type="match status" value="1"/>
</dbReference>
<dbReference type="GO" id="GO:0008483">
    <property type="term" value="F:transaminase activity"/>
    <property type="evidence" value="ECO:0007669"/>
    <property type="project" value="UniProtKB-KW"/>
</dbReference>
<dbReference type="AlphaFoldDB" id="A0A0A0JX07"/>
<keyword evidence="8" id="KW-1185">Reference proteome</keyword>
<dbReference type="GO" id="GO:0030170">
    <property type="term" value="F:pyridoxal phosphate binding"/>
    <property type="evidence" value="ECO:0007669"/>
    <property type="project" value="InterPro"/>
</dbReference>
<accession>A0A0A0JX07</accession>
<protein>
    <recommendedName>
        <fullName evidence="5">Aminotransferase</fullName>
        <ecNumber evidence="5">2.6.1.-</ecNumber>
    </recommendedName>
</protein>
<dbReference type="EMBL" id="AVPL01000021">
    <property type="protein sequence ID" value="KGN41244.1"/>
    <property type="molecule type" value="Genomic_DNA"/>
</dbReference>
<evidence type="ECO:0000256" key="2">
    <source>
        <dbReference type="ARBA" id="ARBA00022898"/>
    </source>
</evidence>
<comment type="caution">
    <text evidence="7">The sequence shown here is derived from an EMBL/GenBank/DDBJ whole genome shotgun (WGS) entry which is preliminary data.</text>
</comment>
<keyword evidence="5" id="KW-0808">Transferase</keyword>
<organism evidence="7 8">
    <name type="scientific">Knoellia aerolata DSM 18566</name>
    <dbReference type="NCBI Taxonomy" id="1385519"/>
    <lineage>
        <taxon>Bacteria</taxon>
        <taxon>Bacillati</taxon>
        <taxon>Actinomycetota</taxon>
        <taxon>Actinomycetes</taxon>
        <taxon>Micrococcales</taxon>
        <taxon>Intrasporangiaceae</taxon>
        <taxon>Knoellia</taxon>
    </lineage>
</organism>
<reference evidence="7 8" key="1">
    <citation type="submission" date="2013-08" db="EMBL/GenBank/DDBJ databases">
        <title>The genome sequence of Knoellia aerolata.</title>
        <authorList>
            <person name="Zhu W."/>
            <person name="Wang G."/>
        </authorList>
    </citation>
    <scope>NUCLEOTIDE SEQUENCE [LARGE SCALE GENOMIC DNA]</scope>
    <source>
        <strain evidence="7 8">DSM 18566</strain>
    </source>
</reference>
<dbReference type="InterPro" id="IPR015422">
    <property type="entry name" value="PyrdxlP-dep_Trfase_small"/>
</dbReference>
<comment type="similarity">
    <text evidence="4">Belongs to the class-II pyridoxal-phosphate-dependent aminotransferase family. MalY/PatB cystathionine beta-lyase subfamily.</text>
</comment>
<evidence type="ECO:0000256" key="3">
    <source>
        <dbReference type="ARBA" id="ARBA00023239"/>
    </source>
</evidence>
<dbReference type="PANTHER" id="PTHR43525:SF2">
    <property type="entry name" value="CYSTATHIONINE BETA-LYASE-RELATED"/>
    <property type="match status" value="1"/>
</dbReference>
<dbReference type="EC" id="2.6.1.-" evidence="5"/>
<keyword evidence="3 7" id="KW-0456">Lyase</keyword>
<dbReference type="InterPro" id="IPR015424">
    <property type="entry name" value="PyrdxlP-dep_Trfase"/>
</dbReference>
<gene>
    <name evidence="7" type="ORF">N801_02250</name>
</gene>